<dbReference type="Proteomes" id="UP001163046">
    <property type="component" value="Unassembled WGS sequence"/>
</dbReference>
<reference evidence="1" key="1">
    <citation type="submission" date="2023-01" db="EMBL/GenBank/DDBJ databases">
        <title>Genome assembly of the deep-sea coral Lophelia pertusa.</title>
        <authorList>
            <person name="Herrera S."/>
            <person name="Cordes E."/>
        </authorList>
    </citation>
    <scope>NUCLEOTIDE SEQUENCE</scope>
    <source>
        <strain evidence="1">USNM1676648</strain>
        <tissue evidence="1">Polyp</tissue>
    </source>
</reference>
<dbReference type="AlphaFoldDB" id="A0A9W9Z6R8"/>
<protein>
    <submittedName>
        <fullName evidence="1">Uncharacterized protein</fullName>
    </submittedName>
</protein>
<evidence type="ECO:0000313" key="1">
    <source>
        <dbReference type="EMBL" id="KAJ7374409.1"/>
    </source>
</evidence>
<proteinExistence type="predicted"/>
<accession>A0A9W9Z6R8</accession>
<evidence type="ECO:0000313" key="2">
    <source>
        <dbReference type="Proteomes" id="UP001163046"/>
    </source>
</evidence>
<keyword evidence="2" id="KW-1185">Reference proteome</keyword>
<sequence>MTLDVSAIEDLSENQTEQLVWECASELREIFEGKKYCRRHEDYKRGGKVKGDLAFQVQFGQFSEEQRDKIIGVLTDMFCYKHSKYFDYVSKVLLPETLVMIYMKVVGKTREEAELLLLEGTTSAN</sequence>
<comment type="caution">
    <text evidence="1">The sequence shown here is derived from an EMBL/GenBank/DDBJ whole genome shotgun (WGS) entry which is preliminary data.</text>
</comment>
<organism evidence="1 2">
    <name type="scientific">Desmophyllum pertusum</name>
    <dbReference type="NCBI Taxonomy" id="174260"/>
    <lineage>
        <taxon>Eukaryota</taxon>
        <taxon>Metazoa</taxon>
        <taxon>Cnidaria</taxon>
        <taxon>Anthozoa</taxon>
        <taxon>Hexacorallia</taxon>
        <taxon>Scleractinia</taxon>
        <taxon>Caryophylliina</taxon>
        <taxon>Caryophylliidae</taxon>
        <taxon>Desmophyllum</taxon>
    </lineage>
</organism>
<gene>
    <name evidence="1" type="ORF">OS493_007513</name>
</gene>
<name>A0A9W9Z6R8_9CNID</name>
<dbReference type="OrthoDB" id="6382611at2759"/>
<dbReference type="EMBL" id="MU826828">
    <property type="protein sequence ID" value="KAJ7374409.1"/>
    <property type="molecule type" value="Genomic_DNA"/>
</dbReference>